<dbReference type="InterPro" id="IPR029056">
    <property type="entry name" value="Ribokinase-like"/>
</dbReference>
<dbReference type="GO" id="GO:0008972">
    <property type="term" value="F:phosphomethylpyrimidine kinase activity"/>
    <property type="evidence" value="ECO:0007669"/>
    <property type="project" value="InterPro"/>
</dbReference>
<dbReference type="KEGG" id="tav:G4V39_04455"/>
<protein>
    <recommendedName>
        <fullName evidence="2">hydroxymethylpyrimidine kinase</fullName>
        <ecNumber evidence="2">2.7.1.49</ecNumber>
    </recommendedName>
</protein>
<dbReference type="InterPro" id="IPR013749">
    <property type="entry name" value="PM/HMP-P_kinase-1"/>
</dbReference>
<evidence type="ECO:0000256" key="5">
    <source>
        <dbReference type="ARBA" id="ARBA00022777"/>
    </source>
</evidence>
<dbReference type="EC" id="2.7.1.49" evidence="2"/>
<sequence length="446" mass="47800">MLKVLTIAGSDSGGGAGIQADLKVFATLEAYGMSVVTAVTAQNTRGVWGYEAVAAPLVERQLEAVLEDIGAQAAKTGMLAESNIIKAVVKGLRRHSVPIVVVDPVLVAKGGARLLAAEAEETLKSELFPLATVITPNIPEAEALLGAKIETLPQMAEAARRLKDFGPQAVIIKGGHLSGPPTDIIFDGQRIDEIPGERVTGAVGHGTGCTFSAALTVYLAKGLPLLEAAKKAKEFVTLALKAAPRVGHGISPTDPLIWSRRERERFYVLEALLSAAEILCRHPSRPLVPEVQINLGYALPLAQNPEEVAAFPGRIVGFKEGVRVVAPPEFGASRHVANIILTTMRYSPEHRAAMNIRYDETYISRARKMGLKVVEFSRADEPPAIKKREGSTLSWGVAWAIEHLQDIPDIIFDRGDVGKEPMIRLLGRRPEELVSLALSLAGLNSA</sequence>
<dbReference type="GO" id="GO:0009228">
    <property type="term" value="P:thiamine biosynthetic process"/>
    <property type="evidence" value="ECO:0007669"/>
    <property type="project" value="InterPro"/>
</dbReference>
<dbReference type="FunFam" id="3.40.1190.20:FF:000003">
    <property type="entry name" value="Phosphomethylpyrimidine kinase ThiD"/>
    <property type="match status" value="1"/>
</dbReference>
<dbReference type="EMBL" id="CP048877">
    <property type="protein sequence ID" value="QIJ71571.1"/>
    <property type="molecule type" value="Genomic_DNA"/>
</dbReference>
<dbReference type="GO" id="GO:0005829">
    <property type="term" value="C:cytosol"/>
    <property type="evidence" value="ECO:0007669"/>
    <property type="project" value="TreeGrafter"/>
</dbReference>
<dbReference type="SUPFAM" id="SSF53613">
    <property type="entry name" value="Ribokinase-like"/>
    <property type="match status" value="1"/>
</dbReference>
<keyword evidence="4" id="KW-0547">Nucleotide-binding</keyword>
<gene>
    <name evidence="9" type="primary">thiD</name>
    <name evidence="9" type="ORF">G4V39_04455</name>
</gene>
<dbReference type="Pfam" id="PF10120">
    <property type="entry name" value="ThiN"/>
    <property type="match status" value="1"/>
</dbReference>
<dbReference type="PANTHER" id="PTHR20858">
    <property type="entry name" value="PHOSPHOMETHYLPYRIMIDINE KINASE"/>
    <property type="match status" value="1"/>
</dbReference>
<dbReference type="InterPro" id="IPR004399">
    <property type="entry name" value="HMP/HMP-P_kinase_dom"/>
</dbReference>
<evidence type="ECO:0000313" key="10">
    <source>
        <dbReference type="Proteomes" id="UP000502179"/>
    </source>
</evidence>
<evidence type="ECO:0000256" key="4">
    <source>
        <dbReference type="ARBA" id="ARBA00022741"/>
    </source>
</evidence>
<dbReference type="CDD" id="cd01169">
    <property type="entry name" value="HMPP_kinase"/>
    <property type="match status" value="1"/>
</dbReference>
<organism evidence="9 10">
    <name type="scientific">Thermosulfuriphilus ammonigenes</name>
    <dbReference type="NCBI Taxonomy" id="1936021"/>
    <lineage>
        <taxon>Bacteria</taxon>
        <taxon>Pseudomonadati</taxon>
        <taxon>Thermodesulfobacteriota</taxon>
        <taxon>Thermodesulfobacteria</taxon>
        <taxon>Thermodesulfobacteriales</taxon>
        <taxon>Thermodesulfobacteriaceae</taxon>
        <taxon>Thermosulfuriphilus</taxon>
    </lineage>
</organism>
<feature type="domain" description="Thiamine-phosphate synthase ThiN" evidence="8">
    <location>
        <begin position="274"/>
        <end position="437"/>
    </location>
</feature>
<evidence type="ECO:0000256" key="6">
    <source>
        <dbReference type="ARBA" id="ARBA00022840"/>
    </source>
</evidence>
<keyword evidence="10" id="KW-1185">Reference proteome</keyword>
<evidence type="ECO:0000256" key="3">
    <source>
        <dbReference type="ARBA" id="ARBA00022679"/>
    </source>
</evidence>
<dbReference type="SUPFAM" id="SSF53639">
    <property type="entry name" value="AraD/HMP-PK domain-like"/>
    <property type="match status" value="1"/>
</dbReference>
<dbReference type="AlphaFoldDB" id="A0A6G7PVM7"/>
<keyword evidence="6" id="KW-0067">ATP-binding</keyword>
<accession>A0A6G7PVM7</accession>
<feature type="domain" description="Pyridoxamine kinase/Phosphomethylpyrimidine kinase" evidence="7">
    <location>
        <begin position="11"/>
        <end position="254"/>
    </location>
</feature>
<dbReference type="Gene3D" id="3.40.225.10">
    <property type="entry name" value="Class II aldolase/adducin N-terminal domain"/>
    <property type="match status" value="1"/>
</dbReference>
<dbReference type="NCBIfam" id="TIGR00097">
    <property type="entry name" value="HMP-P_kinase"/>
    <property type="match status" value="1"/>
</dbReference>
<proteinExistence type="predicted"/>
<evidence type="ECO:0000256" key="1">
    <source>
        <dbReference type="ARBA" id="ARBA00004948"/>
    </source>
</evidence>
<dbReference type="RefSeq" id="WP_166031790.1">
    <property type="nucleotide sequence ID" value="NZ_CP048877.1"/>
</dbReference>
<evidence type="ECO:0000256" key="2">
    <source>
        <dbReference type="ARBA" id="ARBA00012135"/>
    </source>
</evidence>
<dbReference type="Gene3D" id="3.40.1190.20">
    <property type="match status" value="1"/>
</dbReference>
<dbReference type="InterPro" id="IPR019293">
    <property type="entry name" value="ThiN"/>
</dbReference>
<dbReference type="GO" id="GO:0005524">
    <property type="term" value="F:ATP binding"/>
    <property type="evidence" value="ECO:0007669"/>
    <property type="project" value="UniProtKB-KW"/>
</dbReference>
<dbReference type="Pfam" id="PF08543">
    <property type="entry name" value="Phos_pyr_kin"/>
    <property type="match status" value="1"/>
</dbReference>
<reference evidence="9 10" key="1">
    <citation type="submission" date="2020-02" db="EMBL/GenBank/DDBJ databases">
        <title>Genome analysis of Thermosulfuriphilus ammonigenes ST65T, an anaerobic thermophilic chemolithoautotrophic bacterium isolated from a deep-sea hydrothermal vent.</title>
        <authorList>
            <person name="Slobodkina G."/>
            <person name="Allioux M."/>
            <person name="Merkel A."/>
            <person name="Alain K."/>
            <person name="Jebbar M."/>
            <person name="Slobodkin A."/>
        </authorList>
    </citation>
    <scope>NUCLEOTIDE SEQUENCE [LARGE SCALE GENOMIC DNA]</scope>
    <source>
        <strain evidence="9 10">ST65</strain>
    </source>
</reference>
<evidence type="ECO:0000313" key="9">
    <source>
        <dbReference type="EMBL" id="QIJ71571.1"/>
    </source>
</evidence>
<name>A0A6G7PVM7_9BACT</name>
<dbReference type="InterPro" id="IPR036409">
    <property type="entry name" value="Aldolase_II/adducin_N_sf"/>
</dbReference>
<dbReference type="PANTHER" id="PTHR20858:SF17">
    <property type="entry name" value="HYDROXYMETHYLPYRIMIDINE_PHOSPHOMETHYLPYRIMIDINE KINASE THI20-RELATED"/>
    <property type="match status" value="1"/>
</dbReference>
<evidence type="ECO:0000259" key="8">
    <source>
        <dbReference type="Pfam" id="PF10120"/>
    </source>
</evidence>
<dbReference type="Proteomes" id="UP000502179">
    <property type="component" value="Chromosome"/>
</dbReference>
<keyword evidence="5 9" id="KW-0418">Kinase</keyword>
<keyword evidence="3 9" id="KW-0808">Transferase</keyword>
<dbReference type="GO" id="GO:0008902">
    <property type="term" value="F:hydroxymethylpyrimidine kinase activity"/>
    <property type="evidence" value="ECO:0007669"/>
    <property type="project" value="UniProtKB-EC"/>
</dbReference>
<evidence type="ECO:0000259" key="7">
    <source>
        <dbReference type="Pfam" id="PF08543"/>
    </source>
</evidence>
<comment type="pathway">
    <text evidence="1">Cofactor biosynthesis; thiamine diphosphate biosynthesis.</text>
</comment>